<dbReference type="Gramene" id="PHT64888">
    <property type="protein sequence ID" value="PHT64888"/>
    <property type="gene ID" value="T459_29313"/>
</dbReference>
<evidence type="ECO:0000313" key="2">
    <source>
        <dbReference type="Proteomes" id="UP000222542"/>
    </source>
</evidence>
<keyword evidence="2" id="KW-1185">Reference proteome</keyword>
<reference evidence="1 2" key="1">
    <citation type="journal article" date="2014" name="Nat. Genet.">
        <title>Genome sequence of the hot pepper provides insights into the evolution of pungency in Capsicum species.</title>
        <authorList>
            <person name="Kim S."/>
            <person name="Park M."/>
            <person name="Yeom S.I."/>
            <person name="Kim Y.M."/>
            <person name="Lee J.M."/>
            <person name="Lee H.A."/>
            <person name="Seo E."/>
            <person name="Choi J."/>
            <person name="Cheong K."/>
            <person name="Kim K.T."/>
            <person name="Jung K."/>
            <person name="Lee G.W."/>
            <person name="Oh S.K."/>
            <person name="Bae C."/>
            <person name="Kim S.B."/>
            <person name="Lee H.Y."/>
            <person name="Kim S.Y."/>
            <person name="Kim M.S."/>
            <person name="Kang B.C."/>
            <person name="Jo Y.D."/>
            <person name="Yang H.B."/>
            <person name="Jeong H.J."/>
            <person name="Kang W.H."/>
            <person name="Kwon J.K."/>
            <person name="Shin C."/>
            <person name="Lim J.Y."/>
            <person name="Park J.H."/>
            <person name="Huh J.H."/>
            <person name="Kim J.S."/>
            <person name="Kim B.D."/>
            <person name="Cohen O."/>
            <person name="Paran I."/>
            <person name="Suh M.C."/>
            <person name="Lee S.B."/>
            <person name="Kim Y.K."/>
            <person name="Shin Y."/>
            <person name="Noh S.J."/>
            <person name="Park J."/>
            <person name="Seo Y.S."/>
            <person name="Kwon S.Y."/>
            <person name="Kim H.A."/>
            <person name="Park J.M."/>
            <person name="Kim H.J."/>
            <person name="Choi S.B."/>
            <person name="Bosland P.W."/>
            <person name="Reeves G."/>
            <person name="Jo S.H."/>
            <person name="Lee B.W."/>
            <person name="Cho H.T."/>
            <person name="Choi H.S."/>
            <person name="Lee M.S."/>
            <person name="Yu Y."/>
            <person name="Do Choi Y."/>
            <person name="Park B.S."/>
            <person name="van Deynze A."/>
            <person name="Ashrafi H."/>
            <person name="Hill T."/>
            <person name="Kim W.T."/>
            <person name="Pai H.S."/>
            <person name="Ahn H.K."/>
            <person name="Yeam I."/>
            <person name="Giovannoni J.J."/>
            <person name="Rose J.K."/>
            <person name="Sorensen I."/>
            <person name="Lee S.J."/>
            <person name="Kim R.W."/>
            <person name="Choi I.Y."/>
            <person name="Choi B.S."/>
            <person name="Lim J.S."/>
            <person name="Lee Y.H."/>
            <person name="Choi D."/>
        </authorList>
    </citation>
    <scope>NUCLEOTIDE SEQUENCE [LARGE SCALE GENOMIC DNA]</scope>
    <source>
        <strain evidence="2">cv. CM334</strain>
    </source>
</reference>
<protein>
    <submittedName>
        <fullName evidence="1">Uncharacterized protein</fullName>
    </submittedName>
</protein>
<evidence type="ECO:0000313" key="1">
    <source>
        <dbReference type="EMBL" id="PHT64888.1"/>
    </source>
</evidence>
<reference evidence="1 2" key="2">
    <citation type="journal article" date="2017" name="Genome Biol.">
        <title>New reference genome sequences of hot pepper reveal the massive evolution of plant disease-resistance genes by retroduplication.</title>
        <authorList>
            <person name="Kim S."/>
            <person name="Park J."/>
            <person name="Yeom S.I."/>
            <person name="Kim Y.M."/>
            <person name="Seo E."/>
            <person name="Kim K.T."/>
            <person name="Kim M.S."/>
            <person name="Lee J.M."/>
            <person name="Cheong K."/>
            <person name="Shin H.S."/>
            <person name="Kim S.B."/>
            <person name="Han K."/>
            <person name="Lee J."/>
            <person name="Park M."/>
            <person name="Lee H.A."/>
            <person name="Lee H.Y."/>
            <person name="Lee Y."/>
            <person name="Oh S."/>
            <person name="Lee J.H."/>
            <person name="Choi E."/>
            <person name="Choi E."/>
            <person name="Lee S.E."/>
            <person name="Jeon J."/>
            <person name="Kim H."/>
            <person name="Choi G."/>
            <person name="Song H."/>
            <person name="Lee J."/>
            <person name="Lee S.C."/>
            <person name="Kwon J.K."/>
            <person name="Lee H.Y."/>
            <person name="Koo N."/>
            <person name="Hong Y."/>
            <person name="Kim R.W."/>
            <person name="Kang W.H."/>
            <person name="Huh J.H."/>
            <person name="Kang B.C."/>
            <person name="Yang T.J."/>
            <person name="Lee Y.H."/>
            <person name="Bennetzen J.L."/>
            <person name="Choi D."/>
        </authorList>
    </citation>
    <scope>NUCLEOTIDE SEQUENCE [LARGE SCALE GENOMIC DNA]</scope>
    <source>
        <strain evidence="2">cv. CM334</strain>
    </source>
</reference>
<dbReference type="EMBL" id="AYRZ02000012">
    <property type="protein sequence ID" value="PHT64888.1"/>
    <property type="molecule type" value="Genomic_DNA"/>
</dbReference>
<dbReference type="Proteomes" id="UP000222542">
    <property type="component" value="Unassembled WGS sequence"/>
</dbReference>
<proteinExistence type="predicted"/>
<organism evidence="1 2">
    <name type="scientific">Capsicum annuum</name>
    <name type="common">Capsicum pepper</name>
    <dbReference type="NCBI Taxonomy" id="4072"/>
    <lineage>
        <taxon>Eukaryota</taxon>
        <taxon>Viridiplantae</taxon>
        <taxon>Streptophyta</taxon>
        <taxon>Embryophyta</taxon>
        <taxon>Tracheophyta</taxon>
        <taxon>Spermatophyta</taxon>
        <taxon>Magnoliopsida</taxon>
        <taxon>eudicotyledons</taxon>
        <taxon>Gunneridae</taxon>
        <taxon>Pentapetalae</taxon>
        <taxon>asterids</taxon>
        <taxon>lamiids</taxon>
        <taxon>Solanales</taxon>
        <taxon>Solanaceae</taxon>
        <taxon>Solanoideae</taxon>
        <taxon>Capsiceae</taxon>
        <taxon>Capsicum</taxon>
    </lineage>
</organism>
<gene>
    <name evidence="1" type="ORF">T459_29313</name>
</gene>
<sequence length="202" mass="23073">MTPQCSKLINKYDRTRFIFYDANELDKEEMGHHLIEECRLALTEADGKQIRLVLASIEPLRWITLYEIPELDNTYLYILLRDPTWNEINPDLCPLGIELHFDTHGQRDWLTAKSLSLVTKPLGKIKLKTGKLKFPIFGPGRDVPLSRQASENGQSGPGNFSQREAIAVSFWNAILATSVTRHYRRGSLEIAKCEIDLLHDAP</sequence>
<accession>A0A2G2Y583</accession>
<dbReference type="AlphaFoldDB" id="A0A2G2Y583"/>
<name>A0A2G2Y583_CAPAN</name>
<comment type="caution">
    <text evidence="1">The sequence shown here is derived from an EMBL/GenBank/DDBJ whole genome shotgun (WGS) entry which is preliminary data.</text>
</comment>